<evidence type="ECO:0000313" key="3">
    <source>
        <dbReference type="EMBL" id="UYB36927.1"/>
    </source>
</evidence>
<keyword evidence="2" id="KW-0472">Membrane</keyword>
<evidence type="ECO:0000256" key="1">
    <source>
        <dbReference type="SAM" id="MobiDB-lite"/>
    </source>
</evidence>
<keyword evidence="2" id="KW-1133">Transmembrane helix</keyword>
<evidence type="ECO:0000313" key="4">
    <source>
        <dbReference type="Proteomes" id="UP001063368"/>
    </source>
</evidence>
<protein>
    <submittedName>
        <fullName evidence="3">Uncharacterized protein</fullName>
    </submittedName>
</protein>
<feature type="transmembrane region" description="Helical" evidence="2">
    <location>
        <begin position="33"/>
        <end position="53"/>
    </location>
</feature>
<keyword evidence="4" id="KW-1185">Reference proteome</keyword>
<dbReference type="Proteomes" id="UP001063368">
    <property type="component" value="Chromosome"/>
</dbReference>
<gene>
    <name evidence="3" type="ORF">N9A08_04420</name>
</gene>
<dbReference type="RefSeq" id="WP_141653686.1">
    <property type="nucleotide sequence ID" value="NZ_CECE01000008.1"/>
</dbReference>
<dbReference type="EMBL" id="CP106856">
    <property type="protein sequence ID" value="UYB36927.1"/>
    <property type="molecule type" value="Genomic_DNA"/>
</dbReference>
<proteinExistence type="predicted"/>
<feature type="transmembrane region" description="Helical" evidence="2">
    <location>
        <begin position="88"/>
        <end position="113"/>
    </location>
</feature>
<name>A0ABY6FUN8_9MICC</name>
<keyword evidence="2" id="KW-0812">Transmembrane</keyword>
<feature type="transmembrane region" description="Helical" evidence="2">
    <location>
        <begin position="60"/>
        <end position="82"/>
    </location>
</feature>
<organism evidence="3 4">
    <name type="scientific">Arthrobacter koreensis</name>
    <dbReference type="NCBI Taxonomy" id="199136"/>
    <lineage>
        <taxon>Bacteria</taxon>
        <taxon>Bacillati</taxon>
        <taxon>Actinomycetota</taxon>
        <taxon>Actinomycetes</taxon>
        <taxon>Micrococcales</taxon>
        <taxon>Micrococcaceae</taxon>
        <taxon>Arthrobacter</taxon>
    </lineage>
</organism>
<feature type="compositionally biased region" description="Basic and acidic residues" evidence="1">
    <location>
        <begin position="1"/>
        <end position="10"/>
    </location>
</feature>
<reference evidence="3" key="1">
    <citation type="submission" date="2022-09" db="EMBL/GenBank/DDBJ databases">
        <authorList>
            <person name="Li D."/>
            <person name="Cheng J."/>
            <person name="Li Y."/>
        </authorList>
    </citation>
    <scope>NUCLEOTIDE SEQUENCE</scope>
    <source>
        <strain evidence="3">DL</strain>
    </source>
</reference>
<evidence type="ECO:0000256" key="2">
    <source>
        <dbReference type="SAM" id="Phobius"/>
    </source>
</evidence>
<sequence>MTNDGPDVRPRPPFPPATRKPEPTEAQSKEARSYMWVFIALLLGMLLSSDLMLPWKLLPLMLGIAAVVVGIITLVKVIRFGLGAFMRIVVSMGLAATAFMTLGLAAQVALWPLTAKYETCMQSALTVQATEACTEDYLTFGGMLPQP</sequence>
<accession>A0ABY6FUN8</accession>
<feature type="region of interest" description="Disordered" evidence="1">
    <location>
        <begin position="1"/>
        <end position="26"/>
    </location>
</feature>